<dbReference type="InterPro" id="IPR002048">
    <property type="entry name" value="EF_hand_dom"/>
</dbReference>
<dbReference type="SUPFAM" id="SSF47473">
    <property type="entry name" value="EF-hand"/>
    <property type="match status" value="1"/>
</dbReference>
<dbReference type="PANTHER" id="PTHR46763:SF1">
    <property type="entry name" value="DYNEIN REGULATORY COMPLEX PROTEIN 8"/>
    <property type="match status" value="1"/>
</dbReference>
<dbReference type="GO" id="GO:0005509">
    <property type="term" value="F:calcium ion binding"/>
    <property type="evidence" value="ECO:0007669"/>
    <property type="project" value="InterPro"/>
</dbReference>
<dbReference type="Pfam" id="PF13499">
    <property type="entry name" value="EF-hand_7"/>
    <property type="match status" value="1"/>
</dbReference>
<evidence type="ECO:0000313" key="3">
    <source>
        <dbReference type="Proteomes" id="UP001190700"/>
    </source>
</evidence>
<dbReference type="FunFam" id="1.10.238.10:FF:000001">
    <property type="entry name" value="Calmodulin 1"/>
    <property type="match status" value="1"/>
</dbReference>
<evidence type="ECO:0000313" key="2">
    <source>
        <dbReference type="EMBL" id="KAK3246517.1"/>
    </source>
</evidence>
<accession>A0AAE0F049</accession>
<dbReference type="Gene3D" id="1.10.238.10">
    <property type="entry name" value="EF-hand"/>
    <property type="match status" value="2"/>
</dbReference>
<dbReference type="PROSITE" id="PS50222">
    <property type="entry name" value="EF_HAND_2"/>
    <property type="match status" value="1"/>
</dbReference>
<dbReference type="EMBL" id="LGRX02029742">
    <property type="protein sequence ID" value="KAK3246517.1"/>
    <property type="molecule type" value="Genomic_DNA"/>
</dbReference>
<evidence type="ECO:0000259" key="1">
    <source>
        <dbReference type="PROSITE" id="PS50222"/>
    </source>
</evidence>
<reference evidence="2 3" key="1">
    <citation type="journal article" date="2015" name="Genome Biol. Evol.">
        <title>Comparative Genomics of a Bacterivorous Green Alga Reveals Evolutionary Causalities and Consequences of Phago-Mixotrophic Mode of Nutrition.</title>
        <authorList>
            <person name="Burns J.A."/>
            <person name="Paasch A."/>
            <person name="Narechania A."/>
            <person name="Kim E."/>
        </authorList>
    </citation>
    <scope>NUCLEOTIDE SEQUENCE [LARGE SCALE GENOMIC DNA]</scope>
    <source>
        <strain evidence="2 3">PLY_AMNH</strain>
    </source>
</reference>
<sequence>MPPTFEQLEAIKRRIKDAFALFELETKDKKGMVDEREIPTIIRSLGINPAQDQLRDLITEIRGEDNTTGCVEHERFERTMIKVLTEQANEYKRDNEEKILRAFRAFDPENKGYIEGDYLKNLLMTRGDSFRPEEVTELLGVALDEQSGNIHYEDYAELLANDGRTDL</sequence>
<gene>
    <name evidence="2" type="ORF">CYMTET_43948</name>
</gene>
<keyword evidence="3" id="KW-1185">Reference proteome</keyword>
<organism evidence="2 3">
    <name type="scientific">Cymbomonas tetramitiformis</name>
    <dbReference type="NCBI Taxonomy" id="36881"/>
    <lineage>
        <taxon>Eukaryota</taxon>
        <taxon>Viridiplantae</taxon>
        <taxon>Chlorophyta</taxon>
        <taxon>Pyramimonadophyceae</taxon>
        <taxon>Pyramimonadales</taxon>
        <taxon>Pyramimonadaceae</taxon>
        <taxon>Cymbomonas</taxon>
    </lineage>
</organism>
<proteinExistence type="predicted"/>
<dbReference type="InterPro" id="IPR011992">
    <property type="entry name" value="EF-hand-dom_pair"/>
</dbReference>
<comment type="caution">
    <text evidence="2">The sequence shown here is derived from an EMBL/GenBank/DDBJ whole genome shotgun (WGS) entry which is preliminary data.</text>
</comment>
<dbReference type="Proteomes" id="UP001190700">
    <property type="component" value="Unassembled WGS sequence"/>
</dbReference>
<protein>
    <recommendedName>
        <fullName evidence="1">EF-hand domain-containing protein</fullName>
    </recommendedName>
</protein>
<name>A0AAE0F049_9CHLO</name>
<feature type="domain" description="EF-hand" evidence="1">
    <location>
        <begin position="94"/>
        <end position="129"/>
    </location>
</feature>
<dbReference type="PANTHER" id="PTHR46763">
    <property type="entry name" value="DYNEIN REGULATORY COMPLEX PROTEIN 8"/>
    <property type="match status" value="1"/>
</dbReference>
<dbReference type="AlphaFoldDB" id="A0AAE0F049"/>